<evidence type="ECO:0000256" key="1">
    <source>
        <dbReference type="SAM" id="Phobius"/>
    </source>
</evidence>
<keyword evidence="1" id="KW-0472">Membrane</keyword>
<dbReference type="Proteomes" id="UP000243200">
    <property type="component" value="Unassembled WGS sequence"/>
</dbReference>
<dbReference type="AlphaFoldDB" id="A0A1C3KKU5"/>
<proteinExistence type="predicted"/>
<reference evidence="2 3" key="1">
    <citation type="submission" date="2016-06" db="EMBL/GenBank/DDBJ databases">
        <authorList>
            <consortium name="Pathogen Informatics"/>
        </authorList>
    </citation>
    <scope>NUCLEOTIDE SEQUENCE [LARGE SCALE GENOMIC DNA]</scope>
</reference>
<keyword evidence="1" id="KW-1133">Transmembrane helix</keyword>
<organism evidence="2 3">
    <name type="scientific">Plasmodium ovale</name>
    <name type="common">malaria parasite P. ovale</name>
    <dbReference type="NCBI Taxonomy" id="36330"/>
    <lineage>
        <taxon>Eukaryota</taxon>
        <taxon>Sar</taxon>
        <taxon>Alveolata</taxon>
        <taxon>Apicomplexa</taxon>
        <taxon>Aconoidasida</taxon>
        <taxon>Haemosporida</taxon>
        <taxon>Plasmodiidae</taxon>
        <taxon>Plasmodium</taxon>
        <taxon>Plasmodium (Plasmodium)</taxon>
    </lineage>
</organism>
<evidence type="ECO:0008006" key="4">
    <source>
        <dbReference type="Google" id="ProtNLM"/>
    </source>
</evidence>
<evidence type="ECO:0000313" key="2">
    <source>
        <dbReference type="EMBL" id="SBT74604.1"/>
    </source>
</evidence>
<protein>
    <recommendedName>
        <fullName evidence="4">PIR protein</fullName>
    </recommendedName>
</protein>
<gene>
    <name evidence="2" type="primary">PowCR01_000235200</name>
    <name evidence="2" type="ORF">POWCR01_000235200</name>
</gene>
<sequence length="335" mass="39169">MVGTERPSRDFESVLPSNFYIKPLYKEKNFKKHIQQIEENKSINKSENIIPIINSKFGEIFQDIKVGFRNDDEIMCCRNINYYFDLLYSIIKSPSVLSNDITNNLIDKIERKWNEVPKINNKDECKGETDLDSTRKRCIIKHIHDLKMDMDAIKAFPETYTTYLSEKWGKIIRYINSDNKLYIKIENDFMGIIEQYNHFLLSPDFICNIKLDDLSTDDITISTNLDSLINSISLEKIATGNNEKGCYNKNYIDMLKNKSSKIQKTNNILSIGIAILGFSFILIFLYRFSPLSSFIHRYTKKKIEVDENIRNEVMSELYDNYDDGGSYVTYQSVSH</sequence>
<feature type="transmembrane region" description="Helical" evidence="1">
    <location>
        <begin position="268"/>
        <end position="288"/>
    </location>
</feature>
<keyword evidence="1" id="KW-0812">Transmembrane</keyword>
<accession>A0A1C3KKU5</accession>
<name>A0A1C3KKU5_PLAOA</name>
<dbReference type="VEuPathDB" id="PlasmoDB:PocGH01_00117800"/>
<dbReference type="VEuPathDB" id="PlasmoDB:POWCR01_000235200"/>
<dbReference type="EMBL" id="FLRJ01000751">
    <property type="protein sequence ID" value="SBT74604.1"/>
    <property type="molecule type" value="Genomic_DNA"/>
</dbReference>
<evidence type="ECO:0000313" key="3">
    <source>
        <dbReference type="Proteomes" id="UP000243200"/>
    </source>
</evidence>